<gene>
    <name evidence="2" type="ORF">C7447_103134</name>
</gene>
<keyword evidence="3" id="KW-1185">Reference proteome</keyword>
<comment type="caution">
    <text evidence="2">The sequence shown here is derived from an EMBL/GenBank/DDBJ whole genome shotgun (WGS) entry which is preliminary data.</text>
</comment>
<sequence length="75" mass="8393">MKEHIKIYTGTSILANRLAFLLDEEDIPSIVKDDQESGRLAGFGTLGDSSELFIFNSDADKAKEVIKKFKKEISE</sequence>
<name>A0A5S5DPZ3_9FLAO</name>
<feature type="domain" description="DUF2007" evidence="1">
    <location>
        <begin position="7"/>
        <end position="69"/>
    </location>
</feature>
<reference evidence="2 3" key="1">
    <citation type="submission" date="2019-07" db="EMBL/GenBank/DDBJ databases">
        <title>Genomic Encyclopedia of Type Strains, Phase IV (KMG-IV): sequencing the most valuable type-strain genomes for metagenomic binning, comparative biology and taxonomic classification.</title>
        <authorList>
            <person name="Goeker M."/>
        </authorList>
    </citation>
    <scope>NUCLEOTIDE SEQUENCE [LARGE SCALE GENOMIC DNA]</scope>
    <source>
        <strain evidence="2 3">DSM 18961</strain>
    </source>
</reference>
<dbReference type="RefSeq" id="WP_148870309.1">
    <property type="nucleotide sequence ID" value="NZ_VNIA01000003.1"/>
</dbReference>
<evidence type="ECO:0000313" key="2">
    <source>
        <dbReference type="EMBL" id="TYP97967.1"/>
    </source>
</evidence>
<dbReference type="AlphaFoldDB" id="A0A5S5DPZ3"/>
<proteinExistence type="predicted"/>
<protein>
    <submittedName>
        <fullName evidence="2">Putative signal transducing protein</fullName>
    </submittedName>
</protein>
<dbReference type="Proteomes" id="UP000323136">
    <property type="component" value="Unassembled WGS sequence"/>
</dbReference>
<dbReference type="OrthoDB" id="1149279at2"/>
<dbReference type="InterPro" id="IPR018551">
    <property type="entry name" value="DUF2007"/>
</dbReference>
<dbReference type="EMBL" id="VNIA01000003">
    <property type="protein sequence ID" value="TYP97967.1"/>
    <property type="molecule type" value="Genomic_DNA"/>
</dbReference>
<accession>A0A5S5DPZ3</accession>
<evidence type="ECO:0000259" key="1">
    <source>
        <dbReference type="Pfam" id="PF09413"/>
    </source>
</evidence>
<dbReference type="Pfam" id="PF09413">
    <property type="entry name" value="DUF2007"/>
    <property type="match status" value="1"/>
</dbReference>
<evidence type="ECO:0000313" key="3">
    <source>
        <dbReference type="Proteomes" id="UP000323136"/>
    </source>
</evidence>
<organism evidence="2 3">
    <name type="scientific">Tenacibaculum adriaticum</name>
    <dbReference type="NCBI Taxonomy" id="413713"/>
    <lineage>
        <taxon>Bacteria</taxon>
        <taxon>Pseudomonadati</taxon>
        <taxon>Bacteroidota</taxon>
        <taxon>Flavobacteriia</taxon>
        <taxon>Flavobacteriales</taxon>
        <taxon>Flavobacteriaceae</taxon>
        <taxon>Tenacibaculum</taxon>
    </lineage>
</organism>